<dbReference type="Proteomes" id="UP000799755">
    <property type="component" value="Unassembled WGS sequence"/>
</dbReference>
<evidence type="ECO:0000313" key="1">
    <source>
        <dbReference type="EMBL" id="KAF2472485.1"/>
    </source>
</evidence>
<organism evidence="1 2">
    <name type="scientific">Lindgomyces ingoldianus</name>
    <dbReference type="NCBI Taxonomy" id="673940"/>
    <lineage>
        <taxon>Eukaryota</taxon>
        <taxon>Fungi</taxon>
        <taxon>Dikarya</taxon>
        <taxon>Ascomycota</taxon>
        <taxon>Pezizomycotina</taxon>
        <taxon>Dothideomycetes</taxon>
        <taxon>Pleosporomycetidae</taxon>
        <taxon>Pleosporales</taxon>
        <taxon>Lindgomycetaceae</taxon>
        <taxon>Lindgomyces</taxon>
    </lineage>
</organism>
<dbReference type="EMBL" id="MU003502">
    <property type="protein sequence ID" value="KAF2472485.1"/>
    <property type="molecule type" value="Genomic_DNA"/>
</dbReference>
<name>A0ACB6R062_9PLEO</name>
<evidence type="ECO:0000313" key="2">
    <source>
        <dbReference type="Proteomes" id="UP000799755"/>
    </source>
</evidence>
<comment type="caution">
    <text evidence="1">The sequence shown here is derived from an EMBL/GenBank/DDBJ whole genome shotgun (WGS) entry which is preliminary data.</text>
</comment>
<gene>
    <name evidence="1" type="ORF">BDR25DRAFT_366492</name>
</gene>
<proteinExistence type="predicted"/>
<feature type="non-terminal residue" evidence="1">
    <location>
        <position position="231"/>
    </location>
</feature>
<reference evidence="1" key="1">
    <citation type="journal article" date="2020" name="Stud. Mycol.">
        <title>101 Dothideomycetes genomes: a test case for predicting lifestyles and emergence of pathogens.</title>
        <authorList>
            <person name="Haridas S."/>
            <person name="Albert R."/>
            <person name="Binder M."/>
            <person name="Bloem J."/>
            <person name="Labutti K."/>
            <person name="Salamov A."/>
            <person name="Andreopoulos B."/>
            <person name="Baker S."/>
            <person name="Barry K."/>
            <person name="Bills G."/>
            <person name="Bluhm B."/>
            <person name="Cannon C."/>
            <person name="Castanera R."/>
            <person name="Culley D."/>
            <person name="Daum C."/>
            <person name="Ezra D."/>
            <person name="Gonzalez J."/>
            <person name="Henrissat B."/>
            <person name="Kuo A."/>
            <person name="Liang C."/>
            <person name="Lipzen A."/>
            <person name="Lutzoni F."/>
            <person name="Magnuson J."/>
            <person name="Mondo S."/>
            <person name="Nolan M."/>
            <person name="Ohm R."/>
            <person name="Pangilinan J."/>
            <person name="Park H.-J."/>
            <person name="Ramirez L."/>
            <person name="Alfaro M."/>
            <person name="Sun H."/>
            <person name="Tritt A."/>
            <person name="Yoshinaga Y."/>
            <person name="Zwiers L.-H."/>
            <person name="Turgeon B."/>
            <person name="Goodwin S."/>
            <person name="Spatafora J."/>
            <person name="Crous P."/>
            <person name="Grigoriev I."/>
        </authorList>
    </citation>
    <scope>NUCLEOTIDE SEQUENCE</scope>
    <source>
        <strain evidence="1">ATCC 200398</strain>
    </source>
</reference>
<sequence>MSQPDHGSPDPHVSYLVNHQWAHPNLFYNYQRLETPLSFRLLQIERPDDTNAPCHYSLIQTTFNQAPPYETLSYVWGTTDRSEVVTLRDGKFLRITKLLKVALAFVERQCSTEYLWIDQICIDQDDRNERGHQVKLMGQIYTSCSRVLVWLGRMTKFDAELSFVDDLEQSQSSKDILVPKISTMRHLIHRLRKVAGSGGSSTGSFWLEILQSPWFQRAWVFQEVVLPPSAL</sequence>
<protein>
    <submittedName>
        <fullName evidence="1">HET-domain-containing protein</fullName>
    </submittedName>
</protein>
<accession>A0ACB6R062</accession>
<keyword evidence="2" id="KW-1185">Reference proteome</keyword>